<dbReference type="CDD" id="cd04301">
    <property type="entry name" value="NAT_SF"/>
    <property type="match status" value="1"/>
</dbReference>
<dbReference type="Pfam" id="PF00583">
    <property type="entry name" value="Acetyltransf_1"/>
    <property type="match status" value="1"/>
</dbReference>
<dbReference type="Gene3D" id="3.40.630.30">
    <property type="match status" value="1"/>
</dbReference>
<proteinExistence type="inferred from homology"/>
<evidence type="ECO:0000256" key="4">
    <source>
        <dbReference type="ARBA" id="ARBA00023315"/>
    </source>
</evidence>
<dbReference type="InterPro" id="IPR050680">
    <property type="entry name" value="YpeA/RimI_acetyltransf"/>
</dbReference>
<gene>
    <name evidence="7" type="primary">rimI</name>
    <name evidence="7" type="ORF">H8711_04420</name>
</gene>
<feature type="domain" description="N-acetyltransferase" evidence="6">
    <location>
        <begin position="1"/>
        <end position="139"/>
    </location>
</feature>
<dbReference type="InterPro" id="IPR000182">
    <property type="entry name" value="GNAT_dom"/>
</dbReference>
<keyword evidence="4" id="KW-0012">Acyltransferase</keyword>
<evidence type="ECO:0000313" key="8">
    <source>
        <dbReference type="Proteomes" id="UP000653127"/>
    </source>
</evidence>
<dbReference type="InterPro" id="IPR016181">
    <property type="entry name" value="Acyl_CoA_acyltransferase"/>
</dbReference>
<dbReference type="GO" id="GO:0008999">
    <property type="term" value="F:protein-N-terminal-alanine acetyltransferase activity"/>
    <property type="evidence" value="ECO:0007669"/>
    <property type="project" value="UniProtKB-EC"/>
</dbReference>
<dbReference type="EMBL" id="JACRST010000004">
    <property type="protein sequence ID" value="MBC8546180.1"/>
    <property type="molecule type" value="Genomic_DNA"/>
</dbReference>
<accession>A0A926DZQ8</accession>
<dbReference type="PANTHER" id="PTHR43420:SF44">
    <property type="entry name" value="ACETYLTRANSFERASE YPEA"/>
    <property type="match status" value="1"/>
</dbReference>
<dbReference type="InterPro" id="IPR006464">
    <property type="entry name" value="AcTrfase_RimI/Ard1"/>
</dbReference>
<dbReference type="SUPFAM" id="SSF55729">
    <property type="entry name" value="Acyl-CoA N-acyltransferases (Nat)"/>
    <property type="match status" value="1"/>
</dbReference>
<dbReference type="Proteomes" id="UP000653127">
    <property type="component" value="Unassembled WGS sequence"/>
</dbReference>
<comment type="similarity">
    <text evidence="1 5">Belongs to the acetyltransferase family. RimI subfamily.</text>
</comment>
<comment type="catalytic activity">
    <reaction evidence="5">
        <text>N-terminal L-alanyl-[ribosomal protein bS18] + acetyl-CoA = N-terminal N(alpha)-acetyl-L-alanyl-[ribosomal protein bS18] + CoA + H(+)</text>
        <dbReference type="Rhea" id="RHEA:43756"/>
        <dbReference type="Rhea" id="RHEA-COMP:10676"/>
        <dbReference type="Rhea" id="RHEA-COMP:10677"/>
        <dbReference type="ChEBI" id="CHEBI:15378"/>
        <dbReference type="ChEBI" id="CHEBI:57287"/>
        <dbReference type="ChEBI" id="CHEBI:57288"/>
        <dbReference type="ChEBI" id="CHEBI:64718"/>
        <dbReference type="ChEBI" id="CHEBI:83683"/>
        <dbReference type="EC" id="2.3.1.266"/>
    </reaction>
</comment>
<evidence type="ECO:0000256" key="1">
    <source>
        <dbReference type="ARBA" id="ARBA00005395"/>
    </source>
</evidence>
<comment type="caution">
    <text evidence="7">The sequence shown here is derived from an EMBL/GenBank/DDBJ whole genome shotgun (WGS) entry which is preliminary data.</text>
</comment>
<evidence type="ECO:0000259" key="6">
    <source>
        <dbReference type="PROSITE" id="PS51186"/>
    </source>
</evidence>
<keyword evidence="8" id="KW-1185">Reference proteome</keyword>
<dbReference type="EC" id="2.3.1.266" evidence="5"/>
<keyword evidence="7" id="KW-0689">Ribosomal protein</keyword>
<name>A0A926DZQ8_9FIRM</name>
<evidence type="ECO:0000313" key="7">
    <source>
        <dbReference type="EMBL" id="MBC8546180.1"/>
    </source>
</evidence>
<keyword evidence="2 5" id="KW-0963">Cytoplasm</keyword>
<comment type="subcellular location">
    <subcellularLocation>
        <location evidence="5">Cytoplasm</location>
    </subcellularLocation>
</comment>
<sequence length="139" mass="15866">MRQEHIERLAEIETECFSTPWSDESLAAELSNPLAVFLVALCDGEIAGYVGMTQVIDEGYLANLAVTERFRRRGVAKALLDELICLAKENDLSFITLEVRRSNEVARRLYENFDFDEVGVRPDFYVNPVEDAILMTRIF</sequence>
<evidence type="ECO:0000256" key="3">
    <source>
        <dbReference type="ARBA" id="ARBA00022679"/>
    </source>
</evidence>
<dbReference type="NCBIfam" id="TIGR01575">
    <property type="entry name" value="rimI"/>
    <property type="match status" value="1"/>
</dbReference>
<dbReference type="PROSITE" id="PS51186">
    <property type="entry name" value="GNAT"/>
    <property type="match status" value="1"/>
</dbReference>
<reference evidence="7" key="1">
    <citation type="submission" date="2020-08" db="EMBL/GenBank/DDBJ databases">
        <title>Genome public.</title>
        <authorList>
            <person name="Liu C."/>
            <person name="Sun Q."/>
        </authorList>
    </citation>
    <scope>NUCLEOTIDE SEQUENCE</scope>
    <source>
        <strain evidence="7">NSJ-31</strain>
    </source>
</reference>
<dbReference type="GO" id="GO:0005737">
    <property type="term" value="C:cytoplasm"/>
    <property type="evidence" value="ECO:0007669"/>
    <property type="project" value="UniProtKB-SubCell"/>
</dbReference>
<dbReference type="PANTHER" id="PTHR43420">
    <property type="entry name" value="ACETYLTRANSFERASE"/>
    <property type="match status" value="1"/>
</dbReference>
<keyword evidence="7" id="KW-0687">Ribonucleoprotein</keyword>
<keyword evidence="3" id="KW-0808">Transferase</keyword>
<evidence type="ECO:0000256" key="5">
    <source>
        <dbReference type="RuleBase" id="RU363094"/>
    </source>
</evidence>
<dbReference type="AlphaFoldDB" id="A0A926DZQ8"/>
<evidence type="ECO:0000256" key="2">
    <source>
        <dbReference type="ARBA" id="ARBA00022490"/>
    </source>
</evidence>
<organism evidence="7 8">
    <name type="scientific">Ligaoa zhengdingensis</name>
    <dbReference type="NCBI Taxonomy" id="2763658"/>
    <lineage>
        <taxon>Bacteria</taxon>
        <taxon>Bacillati</taxon>
        <taxon>Bacillota</taxon>
        <taxon>Clostridia</taxon>
        <taxon>Eubacteriales</taxon>
        <taxon>Oscillospiraceae</taxon>
        <taxon>Ligaoa</taxon>
    </lineage>
</organism>
<comment type="function">
    <text evidence="5">Acetylates the N-terminal alanine of ribosomal protein bS18.</text>
</comment>
<protein>
    <recommendedName>
        <fullName evidence="5">[Ribosomal protein bS18]-alanine N-acetyltransferase</fullName>
        <ecNumber evidence="5">2.3.1.266</ecNumber>
    </recommendedName>
</protein>
<dbReference type="GO" id="GO:0005840">
    <property type="term" value="C:ribosome"/>
    <property type="evidence" value="ECO:0007669"/>
    <property type="project" value="UniProtKB-KW"/>
</dbReference>